<keyword evidence="5 7" id="KW-0456">Lyase</keyword>
<evidence type="ECO:0000313" key="11">
    <source>
        <dbReference type="Proteomes" id="UP000054995"/>
    </source>
</evidence>
<dbReference type="AlphaFoldDB" id="A0A0V1FI85"/>
<dbReference type="CDD" id="cd01171">
    <property type="entry name" value="YXKO-related"/>
    <property type="match status" value="1"/>
</dbReference>
<dbReference type="InterPro" id="IPR001810">
    <property type="entry name" value="F-box_dom"/>
</dbReference>
<dbReference type="InterPro" id="IPR029056">
    <property type="entry name" value="Ribokinase-like"/>
</dbReference>
<evidence type="ECO:0000256" key="1">
    <source>
        <dbReference type="ARBA" id="ARBA00022741"/>
    </source>
</evidence>
<evidence type="ECO:0000313" key="10">
    <source>
        <dbReference type="EMBL" id="KRY85716.1"/>
    </source>
</evidence>
<dbReference type="PROSITE" id="PS50181">
    <property type="entry name" value="FBOX"/>
    <property type="match status" value="1"/>
</dbReference>
<comment type="cofactor">
    <cofactor evidence="7">
        <name>Mg(2+)</name>
        <dbReference type="ChEBI" id="CHEBI:18420"/>
    </cofactor>
</comment>
<dbReference type="NCBIfam" id="TIGR00196">
    <property type="entry name" value="yjeF_cterm"/>
    <property type="match status" value="1"/>
</dbReference>
<dbReference type="GO" id="GO:0110051">
    <property type="term" value="P:metabolite repair"/>
    <property type="evidence" value="ECO:0007669"/>
    <property type="project" value="TreeGrafter"/>
</dbReference>
<comment type="catalytic activity">
    <reaction evidence="6 7">
        <text>(6S)-NADPHX + ATP = ADP + phosphate + NADPH + H(+)</text>
        <dbReference type="Rhea" id="RHEA:32231"/>
        <dbReference type="ChEBI" id="CHEBI:15378"/>
        <dbReference type="ChEBI" id="CHEBI:30616"/>
        <dbReference type="ChEBI" id="CHEBI:43474"/>
        <dbReference type="ChEBI" id="CHEBI:57783"/>
        <dbReference type="ChEBI" id="CHEBI:64076"/>
        <dbReference type="ChEBI" id="CHEBI:456216"/>
        <dbReference type="EC" id="4.2.1.93"/>
    </reaction>
</comment>
<keyword evidence="11" id="KW-1185">Reference proteome</keyword>
<comment type="similarity">
    <text evidence="7">Belongs to the NnrD/CARKD family.</text>
</comment>
<dbReference type="Pfam" id="PF01256">
    <property type="entry name" value="Carb_kinase"/>
    <property type="match status" value="1"/>
</dbReference>
<evidence type="ECO:0000256" key="7">
    <source>
        <dbReference type="HAMAP-Rule" id="MF_03157"/>
    </source>
</evidence>
<dbReference type="Gene3D" id="3.40.1190.20">
    <property type="match status" value="1"/>
</dbReference>
<feature type="binding site" evidence="7">
    <location>
        <position position="155"/>
    </location>
    <ligand>
        <name>(6S)-NADPHX</name>
        <dbReference type="ChEBI" id="CHEBI:64076"/>
    </ligand>
</feature>
<dbReference type="HAMAP" id="MF_01965">
    <property type="entry name" value="NADHX_dehydratase"/>
    <property type="match status" value="1"/>
</dbReference>
<comment type="catalytic activity">
    <reaction evidence="7">
        <text>(6S)-NADHX + ATP = ADP + phosphate + NADH + H(+)</text>
        <dbReference type="Rhea" id="RHEA:19017"/>
        <dbReference type="ChEBI" id="CHEBI:15378"/>
        <dbReference type="ChEBI" id="CHEBI:30616"/>
        <dbReference type="ChEBI" id="CHEBI:43474"/>
        <dbReference type="ChEBI" id="CHEBI:57945"/>
        <dbReference type="ChEBI" id="CHEBI:64074"/>
        <dbReference type="ChEBI" id="CHEBI:456216"/>
        <dbReference type="EC" id="4.2.1.93"/>
    </reaction>
</comment>
<evidence type="ECO:0000256" key="6">
    <source>
        <dbReference type="ARBA" id="ARBA00047472"/>
    </source>
</evidence>
<gene>
    <name evidence="10" type="primary">CARKD</name>
    <name evidence="10" type="ORF">T4D_7017</name>
</gene>
<feature type="binding site" evidence="7">
    <location>
        <begin position="249"/>
        <end position="253"/>
    </location>
    <ligand>
        <name>ATP</name>
        <dbReference type="ChEBI" id="CHEBI:30616"/>
    </ligand>
</feature>
<evidence type="ECO:0000256" key="3">
    <source>
        <dbReference type="ARBA" id="ARBA00022857"/>
    </source>
</evidence>
<dbReference type="PANTHER" id="PTHR12592">
    <property type="entry name" value="ATP-DEPENDENT (S)-NAD(P)H-HYDRATE DEHYDRATASE FAMILY MEMBER"/>
    <property type="match status" value="1"/>
</dbReference>
<dbReference type="EC" id="4.2.1.93" evidence="7"/>
<dbReference type="SUPFAM" id="SSF53613">
    <property type="entry name" value="Ribokinase-like"/>
    <property type="match status" value="1"/>
</dbReference>
<dbReference type="PROSITE" id="PS51383">
    <property type="entry name" value="YJEF_C_3"/>
    <property type="match status" value="1"/>
</dbReference>
<dbReference type="InterPro" id="IPR017953">
    <property type="entry name" value="Carbohydrate_kinase_pred_CS"/>
</dbReference>
<evidence type="ECO:0000256" key="4">
    <source>
        <dbReference type="ARBA" id="ARBA00023027"/>
    </source>
</evidence>
<evidence type="ECO:0000259" key="9">
    <source>
        <dbReference type="PROSITE" id="PS51383"/>
    </source>
</evidence>
<reference evidence="10 11" key="1">
    <citation type="submission" date="2015-01" db="EMBL/GenBank/DDBJ databases">
        <title>Evolution of Trichinella species and genotypes.</title>
        <authorList>
            <person name="Korhonen P.K."/>
            <person name="Edoardo P."/>
            <person name="Giuseppe L.R."/>
            <person name="Gasser R.B."/>
        </authorList>
    </citation>
    <scope>NUCLEOTIDE SEQUENCE [LARGE SCALE GENOMIC DNA]</scope>
    <source>
        <strain evidence="10">ISS470</strain>
    </source>
</reference>
<evidence type="ECO:0000256" key="5">
    <source>
        <dbReference type="ARBA" id="ARBA00023239"/>
    </source>
</evidence>
<dbReference type="Pfam" id="PF12937">
    <property type="entry name" value="F-box-like"/>
    <property type="match status" value="1"/>
</dbReference>
<name>A0A0V1FI85_TRIPS</name>
<keyword evidence="4 7" id="KW-0520">NAD</keyword>
<feature type="domain" description="F-box" evidence="8">
    <location>
        <begin position="454"/>
        <end position="506"/>
    </location>
</feature>
<keyword evidence="7" id="KW-0597">Phosphoprotein</keyword>
<comment type="caution">
    <text evidence="10">The sequence shown here is derived from an EMBL/GenBank/DDBJ whole genome shotgun (WGS) entry which is preliminary data.</text>
</comment>
<keyword evidence="1 7" id="KW-0547">Nucleotide-binding</keyword>
<dbReference type="EMBL" id="JYDT01000085">
    <property type="protein sequence ID" value="KRY85716.1"/>
    <property type="molecule type" value="Genomic_DNA"/>
</dbReference>
<evidence type="ECO:0000256" key="2">
    <source>
        <dbReference type="ARBA" id="ARBA00022840"/>
    </source>
</evidence>
<protein>
    <recommendedName>
        <fullName evidence="7">ATP-dependent (S)-NAD(P)H-hydrate dehydratase</fullName>
        <ecNumber evidence="7">4.2.1.93</ecNumber>
    </recommendedName>
    <alternativeName>
        <fullName evidence="7">ATP-dependent NAD(P)HX dehydratase</fullName>
    </alternativeName>
</protein>
<dbReference type="Gene3D" id="1.20.1280.50">
    <property type="match status" value="1"/>
</dbReference>
<sequence>MKDAGSDDCKASFIPVNVISGQSPPPCTLALFRRLNLLKLLSRKANMCTERHCEVLEVVRRCVPKLDSSSRKGQNGRICVIGGSYQYTGAPYFAAISALKTGADLSFVICAPEAGQAIKAYSPELIVFPVLTQDAFAEVQEEVLSRVDVIIIGPGIGRRAELVPFILRIVCEMARTGMPIVVDADGLNAVMTNLDAIRGLKNIVMTPNATEFDRLFKAEFEGRVIVTEDTLGAVKLLAAKLQNVTIVRKGPTDIISDVLECAEPCSLRRCGGQGDVLSGVLGTFLHWTRRNSELFVESNSGGAQYTPTLVAAYGACRLTRESSRCAFERHRRGMVASDMVREIPQCFTRIFPDLQPPSTSSRSGSGGEEVMHEKYAGSIVLLRVGNLTNHGLPGSIGRSLGGHFQAKSCDFSYVRKRSGAGLCRRTATADVLASSSLAAIEPIPEEEPTLPVAMDFTEKLPVDICRRVFRYVDLKQRTKVERVSKRWRETVLDAAAHDDRSVWLYVIFREGHLSGHDRMTVRVSYDGPIFWDKSIVYVYLCSCHAYERHEKQLISLFKRIANSVHRLCLVSSPVRSPFLTNDFYTFILDIFKKLEILYLRELNLENVATTTVERLATSKTLSRVVVHDCIHYDSLTDYHRLNNRLMLVKGHLRGLEDLLRNKNAYPEDSEDLPISTVQHRPESNISNMINGLTIDSSPVDAA</sequence>
<feature type="binding site" evidence="7">
    <location>
        <begin position="208"/>
        <end position="214"/>
    </location>
    <ligand>
        <name>(6S)-NADPHX</name>
        <dbReference type="ChEBI" id="CHEBI:64076"/>
    </ligand>
</feature>
<keyword evidence="3" id="KW-0521">NADP</keyword>
<dbReference type="PROSITE" id="PS01050">
    <property type="entry name" value="YJEF_C_2"/>
    <property type="match status" value="1"/>
</dbReference>
<keyword evidence="2 7" id="KW-0067">ATP-binding</keyword>
<organism evidence="10 11">
    <name type="scientific">Trichinella pseudospiralis</name>
    <name type="common">Parasitic roundworm</name>
    <dbReference type="NCBI Taxonomy" id="6337"/>
    <lineage>
        <taxon>Eukaryota</taxon>
        <taxon>Metazoa</taxon>
        <taxon>Ecdysozoa</taxon>
        <taxon>Nematoda</taxon>
        <taxon>Enoplea</taxon>
        <taxon>Dorylaimia</taxon>
        <taxon>Trichinellida</taxon>
        <taxon>Trichinellidae</taxon>
        <taxon>Trichinella</taxon>
    </lineage>
</organism>
<dbReference type="SUPFAM" id="SSF81383">
    <property type="entry name" value="F-box domain"/>
    <property type="match status" value="1"/>
</dbReference>
<feature type="binding site" evidence="7">
    <location>
        <begin position="265"/>
        <end position="274"/>
    </location>
    <ligand>
        <name>ATP</name>
        <dbReference type="ChEBI" id="CHEBI:30616"/>
    </ligand>
</feature>
<comment type="function">
    <text evidence="7">Catalyzes the dehydration of the S-form of NAD(P)HX at the expense of ATP, which is converted to ADP. Together with NAD(P)HX epimerase, which catalyzes the epimerization of the S- and R-forms, the enzyme allows the repair of both epimers of NAD(P)HX, a damaged form of NAD(P)H that is a result of enzymatic or heat-dependent hydration.</text>
</comment>
<dbReference type="GO" id="GO:0005524">
    <property type="term" value="F:ATP binding"/>
    <property type="evidence" value="ECO:0007669"/>
    <property type="project" value="UniProtKB-KW"/>
</dbReference>
<dbReference type="InterPro" id="IPR000631">
    <property type="entry name" value="CARKD"/>
</dbReference>
<dbReference type="PANTHER" id="PTHR12592:SF0">
    <property type="entry name" value="ATP-DEPENDENT (S)-NAD(P)H-HYDRATE DEHYDRATASE"/>
    <property type="match status" value="1"/>
</dbReference>
<dbReference type="OrthoDB" id="8110916at2759"/>
<dbReference type="Proteomes" id="UP000054995">
    <property type="component" value="Unassembled WGS sequence"/>
</dbReference>
<evidence type="ECO:0000259" key="8">
    <source>
        <dbReference type="PROSITE" id="PS50181"/>
    </source>
</evidence>
<feature type="domain" description="YjeF C-terminal" evidence="9">
    <location>
        <begin position="55"/>
        <end position="350"/>
    </location>
</feature>
<proteinExistence type="inferred from homology"/>
<dbReference type="GO" id="GO:0046496">
    <property type="term" value="P:nicotinamide nucleotide metabolic process"/>
    <property type="evidence" value="ECO:0007669"/>
    <property type="project" value="UniProtKB-UniRule"/>
</dbReference>
<dbReference type="InterPro" id="IPR036047">
    <property type="entry name" value="F-box-like_dom_sf"/>
</dbReference>
<feature type="binding site" evidence="7">
    <location>
        <position position="275"/>
    </location>
    <ligand>
        <name>(6S)-NADPHX</name>
        <dbReference type="ChEBI" id="CHEBI:64076"/>
    </ligand>
</feature>
<dbReference type="GO" id="GO:0047453">
    <property type="term" value="F:ATP-dependent NAD(P)H-hydrate dehydratase activity"/>
    <property type="evidence" value="ECO:0007669"/>
    <property type="project" value="UniProtKB-UniRule"/>
</dbReference>
<accession>A0A0V1FI85</accession>